<comment type="caution">
    <text evidence="1">The sequence shown here is derived from an EMBL/GenBank/DDBJ whole genome shotgun (WGS) entry which is preliminary data.</text>
</comment>
<name>A0A9X2XIC8_9PSED</name>
<dbReference type="AlphaFoldDB" id="A0A9X2XIC8"/>
<gene>
    <name evidence="1" type="ORF">OC940_16830</name>
</gene>
<organism evidence="1 2">
    <name type="scientific">Pseudomonas koreensis</name>
    <dbReference type="NCBI Taxonomy" id="198620"/>
    <lineage>
        <taxon>Bacteria</taxon>
        <taxon>Pseudomonadati</taxon>
        <taxon>Pseudomonadota</taxon>
        <taxon>Gammaproteobacteria</taxon>
        <taxon>Pseudomonadales</taxon>
        <taxon>Pseudomonadaceae</taxon>
        <taxon>Pseudomonas</taxon>
    </lineage>
</organism>
<reference evidence="1" key="2">
    <citation type="journal article" date="2023" name="mSystems">
        <title>Charting the Lipopeptidome of Nonpathogenic Pseudomonas.</title>
        <authorList>
            <person name="Cesa-Luna C."/>
            <person name="Geudens N."/>
            <person name="Girard L."/>
            <person name="De Roo V."/>
            <person name="Maklad H.R."/>
            <person name="Martins J.C."/>
            <person name="Hofte M."/>
            <person name="De Mot R."/>
        </authorList>
    </citation>
    <scope>NUCLEOTIDE SEQUENCE</scope>
    <source>
        <strain evidence="1">B1M3-32</strain>
    </source>
</reference>
<proteinExistence type="predicted"/>
<accession>A0A9X2XIC8</accession>
<protein>
    <submittedName>
        <fullName evidence="1">Uncharacterized protein</fullName>
    </submittedName>
</protein>
<dbReference type="EMBL" id="JAOSKY010000009">
    <property type="protein sequence ID" value="MCU7249472.1"/>
    <property type="molecule type" value="Genomic_DNA"/>
</dbReference>
<reference evidence="1" key="1">
    <citation type="submission" date="2022-09" db="EMBL/GenBank/DDBJ databases">
        <authorList>
            <person name="Cesa-Luna C."/>
            <person name="Girard L."/>
            <person name="Lood C."/>
            <person name="Hofte M."/>
            <person name="De Mot R."/>
        </authorList>
    </citation>
    <scope>NUCLEOTIDE SEQUENCE</scope>
    <source>
        <strain evidence="1">B1M3-32</strain>
    </source>
</reference>
<evidence type="ECO:0000313" key="1">
    <source>
        <dbReference type="EMBL" id="MCU7249472.1"/>
    </source>
</evidence>
<dbReference type="Proteomes" id="UP001139955">
    <property type="component" value="Unassembled WGS sequence"/>
</dbReference>
<keyword evidence="2" id="KW-1185">Reference proteome</keyword>
<sequence length="216" mass="24469">MNARTAVLSHQATLVGDILLTGLQGQSRDDYRFALNCTYLAKQQADSTYNSETQPGRWIDYYADVLWSHGWNRDQPPVEYVQPQFSGSVKQAWMRVATHLLAPEQVAGVESGLATLEQRVELLEKTKGISGKAFDLKIVPVSYNAAGDMELVVTHVRFIKSSLNTRYLFWDVSQAMNQLDIRARRVLISRRVLEARRAGVEKALQNLSFNFADYEL</sequence>
<evidence type="ECO:0000313" key="2">
    <source>
        <dbReference type="Proteomes" id="UP001139955"/>
    </source>
</evidence>
<dbReference type="RefSeq" id="WP_301622521.1">
    <property type="nucleotide sequence ID" value="NZ_JAOSKY010000009.1"/>
</dbReference>